<dbReference type="Proteomes" id="UP000033725">
    <property type="component" value="Unassembled WGS sequence"/>
</dbReference>
<comment type="caution">
    <text evidence="3">The sequence shown here is derived from an EMBL/GenBank/DDBJ whole genome shotgun (WGS) entry which is preliminary data.</text>
</comment>
<feature type="transmembrane region" description="Helical" evidence="2">
    <location>
        <begin position="63"/>
        <end position="88"/>
    </location>
</feature>
<reference evidence="3 4" key="1">
    <citation type="submission" date="2015-02" db="EMBL/GenBank/DDBJ databases">
        <title>Draft genome sequences of ten Microbacterium spp. with emphasis on heavy metal contaminated environments.</title>
        <authorList>
            <person name="Corretto E."/>
        </authorList>
    </citation>
    <scope>NUCLEOTIDE SEQUENCE [LARGE SCALE GENOMIC DNA]</scope>
    <source>
        <strain evidence="3 4">BEL163</strain>
    </source>
</reference>
<evidence type="ECO:0000313" key="3">
    <source>
        <dbReference type="EMBL" id="KJL22537.1"/>
    </source>
</evidence>
<feature type="transmembrane region" description="Helical" evidence="2">
    <location>
        <begin position="100"/>
        <end position="129"/>
    </location>
</feature>
<keyword evidence="2" id="KW-0812">Transmembrane</keyword>
<feature type="compositionally biased region" description="Low complexity" evidence="1">
    <location>
        <begin position="31"/>
        <end position="43"/>
    </location>
</feature>
<keyword evidence="2" id="KW-1133">Transmembrane helix</keyword>
<name>A0A0F0KNQ0_9MICO</name>
<sequence length="150" mass="14826">MTNPPFPEPPSPDSSNPTTPPAAPPAPPTAAPAWESAPTAAPAYPAPTAPAYPQPEPTPPGRVLSIVGLVLAFLAAPIGLVLSIVAAVKLGKTGQSKGLAIAGIIVGAILTILGIIGIILSVTVFAAIFGTCAELGTGVWEVNGVTYTCG</sequence>
<feature type="region of interest" description="Disordered" evidence="1">
    <location>
        <begin position="1"/>
        <end position="57"/>
    </location>
</feature>
<keyword evidence="2" id="KW-0472">Membrane</keyword>
<proteinExistence type="predicted"/>
<dbReference type="PATRIC" id="fig|82380.10.peg.1861"/>
<evidence type="ECO:0000256" key="2">
    <source>
        <dbReference type="SAM" id="Phobius"/>
    </source>
</evidence>
<dbReference type="OrthoDB" id="5008022at2"/>
<dbReference type="AlphaFoldDB" id="A0A0F0KNQ0"/>
<feature type="compositionally biased region" description="Pro residues" evidence="1">
    <location>
        <begin position="44"/>
        <end position="57"/>
    </location>
</feature>
<dbReference type="EMBL" id="JYIV01000025">
    <property type="protein sequence ID" value="KJL22537.1"/>
    <property type="molecule type" value="Genomic_DNA"/>
</dbReference>
<dbReference type="RefSeq" id="WP_045263742.1">
    <property type="nucleotide sequence ID" value="NZ_JYIV01000025.1"/>
</dbReference>
<evidence type="ECO:0000313" key="4">
    <source>
        <dbReference type="Proteomes" id="UP000033725"/>
    </source>
</evidence>
<feature type="compositionally biased region" description="Pro residues" evidence="1">
    <location>
        <begin position="1"/>
        <end position="30"/>
    </location>
</feature>
<evidence type="ECO:0000256" key="1">
    <source>
        <dbReference type="SAM" id="MobiDB-lite"/>
    </source>
</evidence>
<accession>A0A0F0KNQ0</accession>
<organism evidence="3 4">
    <name type="scientific">Microbacterium oxydans</name>
    <dbReference type="NCBI Taxonomy" id="82380"/>
    <lineage>
        <taxon>Bacteria</taxon>
        <taxon>Bacillati</taxon>
        <taxon>Actinomycetota</taxon>
        <taxon>Actinomycetes</taxon>
        <taxon>Micrococcales</taxon>
        <taxon>Microbacteriaceae</taxon>
        <taxon>Microbacterium</taxon>
    </lineage>
</organism>
<gene>
    <name evidence="3" type="ORF">RN51_01851</name>
</gene>
<evidence type="ECO:0008006" key="5">
    <source>
        <dbReference type="Google" id="ProtNLM"/>
    </source>
</evidence>
<protein>
    <recommendedName>
        <fullName evidence="5">DUF4190 domain-containing protein</fullName>
    </recommendedName>
</protein>